<sequence length="68" mass="7001">MLKKNVGTTDRTIRAIVGIVLLALAFTSLSGTLAWIAGIIGVVMLGTAALGTCPPYALLGINTCKLKN</sequence>
<evidence type="ECO:0000313" key="3">
    <source>
        <dbReference type="EMBL" id="MBV2361054.1"/>
    </source>
</evidence>
<gene>
    <name evidence="3" type="ORF">KUH32_14915</name>
</gene>
<keyword evidence="1" id="KW-0472">Membrane</keyword>
<evidence type="ECO:0000259" key="2">
    <source>
        <dbReference type="Pfam" id="PF11127"/>
    </source>
</evidence>
<accession>A0ABS6NAM7</accession>
<dbReference type="RefSeq" id="WP_217779393.1">
    <property type="nucleotide sequence ID" value="NZ_JAHRWL010000002.1"/>
</dbReference>
<reference evidence="3" key="1">
    <citation type="submission" date="2021-06" db="EMBL/GenBank/DDBJ databases">
        <title>Thalassococcus sp. CAU 1522 isolated from sea sand, Republic of Korea.</title>
        <authorList>
            <person name="Kim W."/>
        </authorList>
    </citation>
    <scope>NUCLEOTIDE SEQUENCE</scope>
    <source>
        <strain evidence="3">CAU 1522</strain>
    </source>
</reference>
<feature type="transmembrane region" description="Helical" evidence="1">
    <location>
        <begin position="12"/>
        <end position="29"/>
    </location>
</feature>
<name>A0ABS6NAM7_9RHOB</name>
<evidence type="ECO:0000313" key="4">
    <source>
        <dbReference type="Proteomes" id="UP001166293"/>
    </source>
</evidence>
<dbReference type="InterPro" id="IPR021309">
    <property type="entry name" value="YgaP-like_TM"/>
</dbReference>
<dbReference type="Proteomes" id="UP001166293">
    <property type="component" value="Unassembled WGS sequence"/>
</dbReference>
<keyword evidence="1" id="KW-0812">Transmembrane</keyword>
<comment type="caution">
    <text evidence="3">The sequence shown here is derived from an EMBL/GenBank/DDBJ whole genome shotgun (WGS) entry which is preliminary data.</text>
</comment>
<dbReference type="Pfam" id="PF11127">
    <property type="entry name" value="YgaP-like_TM"/>
    <property type="match status" value="1"/>
</dbReference>
<evidence type="ECO:0000256" key="1">
    <source>
        <dbReference type="SAM" id="Phobius"/>
    </source>
</evidence>
<protein>
    <submittedName>
        <fullName evidence="3">DUF2892 domain-containing protein</fullName>
    </submittedName>
</protein>
<dbReference type="EMBL" id="JAHRWL010000002">
    <property type="protein sequence ID" value="MBV2361054.1"/>
    <property type="molecule type" value="Genomic_DNA"/>
</dbReference>
<proteinExistence type="predicted"/>
<organism evidence="3 4">
    <name type="scientific">Thalassococcus arenae</name>
    <dbReference type="NCBI Taxonomy" id="2851652"/>
    <lineage>
        <taxon>Bacteria</taxon>
        <taxon>Pseudomonadati</taxon>
        <taxon>Pseudomonadota</taxon>
        <taxon>Alphaproteobacteria</taxon>
        <taxon>Rhodobacterales</taxon>
        <taxon>Roseobacteraceae</taxon>
        <taxon>Thalassococcus</taxon>
    </lineage>
</organism>
<feature type="domain" description="Inner membrane protein YgaP-like transmembrane" evidence="2">
    <location>
        <begin position="3"/>
        <end position="66"/>
    </location>
</feature>
<keyword evidence="1" id="KW-1133">Transmembrane helix</keyword>
<feature type="transmembrane region" description="Helical" evidence="1">
    <location>
        <begin position="35"/>
        <end position="59"/>
    </location>
</feature>
<keyword evidence="4" id="KW-1185">Reference proteome</keyword>